<protein>
    <recommendedName>
        <fullName evidence="1">KTSC domain-containing protein</fullName>
    </recommendedName>
</protein>
<dbReference type="Proteomes" id="UP000528457">
    <property type="component" value="Unassembled WGS sequence"/>
</dbReference>
<proteinExistence type="predicted"/>
<accession>A0A7X0JU28</accession>
<evidence type="ECO:0000259" key="1">
    <source>
        <dbReference type="Pfam" id="PF13619"/>
    </source>
</evidence>
<name>A0A7X0JU28_9GAMM</name>
<dbReference type="Pfam" id="PF13619">
    <property type="entry name" value="KTSC"/>
    <property type="match status" value="1"/>
</dbReference>
<gene>
    <name evidence="2" type="ORF">HNR48_002567</name>
</gene>
<dbReference type="InParanoid" id="A0A7X0JU28"/>
<evidence type="ECO:0000313" key="2">
    <source>
        <dbReference type="EMBL" id="MBB6522282.1"/>
    </source>
</evidence>
<sequence>MTDWVYVRSSAIRKVGYESASQRMYIDFNDSDPYYEFYGVPESVFKEFVNADSVGRYYHDYIKDQYDC</sequence>
<dbReference type="InterPro" id="IPR025309">
    <property type="entry name" value="KTSC_dom"/>
</dbReference>
<dbReference type="AlphaFoldDB" id="A0A7X0JU28"/>
<dbReference type="RefSeq" id="WP_166846240.1">
    <property type="nucleotide sequence ID" value="NZ_JAAONY010000002.1"/>
</dbReference>
<comment type="caution">
    <text evidence="2">The sequence shown here is derived from an EMBL/GenBank/DDBJ whole genome shotgun (WGS) entry which is preliminary data.</text>
</comment>
<evidence type="ECO:0000313" key="3">
    <source>
        <dbReference type="Proteomes" id="UP000528457"/>
    </source>
</evidence>
<reference evidence="2 3" key="1">
    <citation type="submission" date="2020-08" db="EMBL/GenBank/DDBJ databases">
        <title>Genomic Encyclopedia of Type Strains, Phase IV (KMG-IV): sequencing the most valuable type-strain genomes for metagenomic binning, comparative biology and taxonomic classification.</title>
        <authorList>
            <person name="Goeker M."/>
        </authorList>
    </citation>
    <scope>NUCLEOTIDE SEQUENCE [LARGE SCALE GENOMIC DNA]</scope>
    <source>
        <strain evidence="2 3">DSM 22368</strain>
    </source>
</reference>
<feature type="domain" description="KTSC" evidence="1">
    <location>
        <begin position="9"/>
        <end position="66"/>
    </location>
</feature>
<organism evidence="2 3">
    <name type="scientific">Pseudoteredinibacter isoporae</name>
    <dbReference type="NCBI Taxonomy" id="570281"/>
    <lineage>
        <taxon>Bacteria</taxon>
        <taxon>Pseudomonadati</taxon>
        <taxon>Pseudomonadota</taxon>
        <taxon>Gammaproteobacteria</taxon>
        <taxon>Cellvibrionales</taxon>
        <taxon>Cellvibrionaceae</taxon>
        <taxon>Pseudoteredinibacter</taxon>
    </lineage>
</organism>
<dbReference type="EMBL" id="JACHHT010000002">
    <property type="protein sequence ID" value="MBB6522282.1"/>
    <property type="molecule type" value="Genomic_DNA"/>
</dbReference>
<keyword evidence="3" id="KW-1185">Reference proteome</keyword>